<dbReference type="GO" id="GO:0006508">
    <property type="term" value="P:proteolysis"/>
    <property type="evidence" value="ECO:0007669"/>
    <property type="project" value="InterPro"/>
</dbReference>
<dbReference type="EMBL" id="HBUF01347306">
    <property type="protein sequence ID" value="CAG6710676.1"/>
    <property type="molecule type" value="Transcribed_RNA"/>
</dbReference>
<feature type="domain" description="Peptidase S1" evidence="12">
    <location>
        <begin position="559"/>
        <end position="786"/>
    </location>
</feature>
<dbReference type="SUPFAM" id="SSF57424">
    <property type="entry name" value="LDL receptor-like module"/>
    <property type="match status" value="1"/>
</dbReference>
<dbReference type="PANTHER" id="PTHR24258:SF146">
    <property type="entry name" value="ATRIAL NATRIURETIC PEPTIDE-CONVERTING ENZYME"/>
    <property type="match status" value="1"/>
</dbReference>
<keyword evidence="2 9" id="KW-0812">Transmembrane</keyword>
<dbReference type="EMBL" id="HBUF01568624">
    <property type="protein sequence ID" value="CAG6765623.1"/>
    <property type="molecule type" value="Transcribed_RNA"/>
</dbReference>
<dbReference type="EMBL" id="HBUF01085809">
    <property type="protein sequence ID" value="CAG6634274.1"/>
    <property type="molecule type" value="Transcribed_RNA"/>
</dbReference>
<evidence type="ECO:0000259" key="11">
    <source>
        <dbReference type="PROSITE" id="PS50038"/>
    </source>
</evidence>
<dbReference type="PROSITE" id="PS01209">
    <property type="entry name" value="LDLRA_1"/>
    <property type="match status" value="1"/>
</dbReference>
<dbReference type="PROSITE" id="PS50068">
    <property type="entry name" value="LDLRA_2"/>
    <property type="match status" value="1"/>
</dbReference>
<evidence type="ECO:0000259" key="12">
    <source>
        <dbReference type="PROSITE" id="PS50240"/>
    </source>
</evidence>
<dbReference type="InterPro" id="IPR000082">
    <property type="entry name" value="SEA_dom"/>
</dbReference>
<dbReference type="InterPro" id="IPR036055">
    <property type="entry name" value="LDL_receptor-like_sf"/>
</dbReference>
<evidence type="ECO:0000256" key="7">
    <source>
        <dbReference type="PROSITE-ProRule" id="PRU00124"/>
    </source>
</evidence>
<keyword evidence="5 9" id="KW-0472">Membrane</keyword>
<dbReference type="SMART" id="SM00020">
    <property type="entry name" value="Tryp_SPc"/>
    <property type="match status" value="1"/>
</dbReference>
<feature type="compositionally biased region" description="Low complexity" evidence="8">
    <location>
        <begin position="12"/>
        <end position="24"/>
    </location>
</feature>
<dbReference type="GO" id="GO:0005886">
    <property type="term" value="C:plasma membrane"/>
    <property type="evidence" value="ECO:0007669"/>
    <property type="project" value="UniProtKB-SubCell"/>
</dbReference>
<evidence type="ECO:0000313" key="13">
    <source>
        <dbReference type="EMBL" id="CAG6634304.1"/>
    </source>
</evidence>
<dbReference type="Pfam" id="PF01392">
    <property type="entry name" value="Fz"/>
    <property type="match status" value="1"/>
</dbReference>
<dbReference type="Pfam" id="PF00089">
    <property type="entry name" value="Trypsin"/>
    <property type="match status" value="1"/>
</dbReference>
<dbReference type="PANTHER" id="PTHR24258">
    <property type="entry name" value="SERINE PROTEASE-RELATED"/>
    <property type="match status" value="1"/>
</dbReference>
<proteinExistence type="predicted"/>
<evidence type="ECO:0000259" key="10">
    <source>
        <dbReference type="PROSITE" id="PS50024"/>
    </source>
</evidence>
<keyword evidence="4 9" id="KW-1133">Transmembrane helix</keyword>
<dbReference type="InterPro" id="IPR036790">
    <property type="entry name" value="Frizzled_dom_sf"/>
</dbReference>
<sequence length="788" mass="87171">MIKDKKNGTKPVKTNGVNGTNKTTIWANSNPHTKKMGSSTKTFSSRSDTPSSILSVDSDIRFTRKFSRNARGPCCILATFLVSLLVAGIMYYLGYKYLSLEPGGERLYRGMFQTSSGSEDIFTSDLSDPSTARYQTLAKDYRDMINILFKQSQLKSAYMGTDILAFDGSEGFPLVVHFNLKFHPRRHFLDASDLEEVLKSNRTIDPTSIRIQEGEMLTPLMQVSSTTTTTTTETPKALTTCDSVQLSFCKGALSYNLTAYPNIFGHQNIKEVENDMIAFRELVDAECFQHTYEFVCQILQPSCSKSSPEDHVYLPCRQFCNDFWVGCGNRLPNRFKEALNCFRFPQHSHVGSMCSPKPPSCEEDLKARGLTSRLCDGLADCPDLADELSCPYCGSGYIHCGSGKNCVPAAARCNGVQDCPNGSDELGCLSLAPNVSVSSSLRSTIPPDWFSAGYVVFNEKGLTGKVCVDRLNQTVADMEGTLGSIAMSLCHSLMYKEVQEVRVKTDEDQSGGNILGRYVHIEDPLASEITFVPGACLGKQVLHVSCQYPECGVQPARGLAEGVQGLAKSAALGDWPWHTALLKDGVHVCDGTLIADQWLLTSVSCFQGLGKAQWTARFGSVRLSTTSPWQQDRLIEGMVKSPVEGSSMVLLKLNRPIKFTDFIRPICLSTPSTKISNVTYCQSLGWSHNKETLQRIELKEIPMEKCENMSIPTENSICTDSIFERNNCKEEELAGSPMICLLPDTKSWTLVGLSNWRQSCSTPGMQRPRLYDKVASNVDWIYATLKEK</sequence>
<dbReference type="CDD" id="cd00112">
    <property type="entry name" value="LDLa"/>
    <property type="match status" value="1"/>
</dbReference>
<dbReference type="PROSITE" id="PS50240">
    <property type="entry name" value="TRYPSIN_DOM"/>
    <property type="match status" value="1"/>
</dbReference>
<dbReference type="AlphaFoldDB" id="A0A8D8QN14"/>
<feature type="disulfide bond" evidence="7">
    <location>
        <begin position="413"/>
        <end position="428"/>
    </location>
</feature>
<dbReference type="GO" id="GO:0004252">
    <property type="term" value="F:serine-type endopeptidase activity"/>
    <property type="evidence" value="ECO:0007669"/>
    <property type="project" value="InterPro"/>
</dbReference>
<dbReference type="EMBL" id="HBUF01347307">
    <property type="protein sequence ID" value="CAG6710677.1"/>
    <property type="molecule type" value="Transcribed_RNA"/>
</dbReference>
<dbReference type="Gene3D" id="3.30.70.960">
    <property type="entry name" value="SEA domain"/>
    <property type="match status" value="1"/>
</dbReference>
<dbReference type="Pfam" id="PF00057">
    <property type="entry name" value="Ldl_recept_a"/>
    <property type="match status" value="1"/>
</dbReference>
<dbReference type="Gene3D" id="1.10.2000.10">
    <property type="entry name" value="Frizzled cysteine-rich domain"/>
    <property type="match status" value="1"/>
</dbReference>
<dbReference type="Pfam" id="PF01390">
    <property type="entry name" value="SEA"/>
    <property type="match status" value="1"/>
</dbReference>
<evidence type="ECO:0000256" key="3">
    <source>
        <dbReference type="ARBA" id="ARBA00022968"/>
    </source>
</evidence>
<evidence type="ECO:0000256" key="6">
    <source>
        <dbReference type="ARBA" id="ARBA00023157"/>
    </source>
</evidence>
<dbReference type="InterPro" id="IPR020067">
    <property type="entry name" value="Frizzled_dom"/>
</dbReference>
<dbReference type="Gene3D" id="2.40.10.10">
    <property type="entry name" value="Trypsin-like serine proteases"/>
    <property type="match status" value="2"/>
</dbReference>
<reference evidence="13" key="1">
    <citation type="submission" date="2021-05" db="EMBL/GenBank/DDBJ databases">
        <authorList>
            <person name="Alioto T."/>
            <person name="Alioto T."/>
            <person name="Gomez Garrido J."/>
        </authorList>
    </citation>
    <scope>NUCLEOTIDE SEQUENCE</scope>
</reference>
<evidence type="ECO:0000256" key="1">
    <source>
        <dbReference type="ARBA" id="ARBA00004401"/>
    </source>
</evidence>
<dbReference type="InterPro" id="IPR036364">
    <property type="entry name" value="SEA_dom_sf"/>
</dbReference>
<dbReference type="EMBL" id="HBUF01085810">
    <property type="protein sequence ID" value="CAG6634281.1"/>
    <property type="molecule type" value="Transcribed_RNA"/>
</dbReference>
<keyword evidence="3" id="KW-0735">Signal-anchor</keyword>
<dbReference type="InterPro" id="IPR001254">
    <property type="entry name" value="Trypsin_dom"/>
</dbReference>
<dbReference type="InterPro" id="IPR023415">
    <property type="entry name" value="LDLR_class-A_CS"/>
</dbReference>
<dbReference type="EMBL" id="HBUF01568625">
    <property type="protein sequence ID" value="CAG6765624.1"/>
    <property type="molecule type" value="Transcribed_RNA"/>
</dbReference>
<dbReference type="EMBL" id="HBUF01085814">
    <property type="protein sequence ID" value="CAG6634312.1"/>
    <property type="molecule type" value="Transcribed_RNA"/>
</dbReference>
<evidence type="ECO:0000256" key="8">
    <source>
        <dbReference type="SAM" id="MobiDB-lite"/>
    </source>
</evidence>
<dbReference type="EMBL" id="HBUF01085815">
    <property type="protein sequence ID" value="CAG6634321.1"/>
    <property type="molecule type" value="Transcribed_RNA"/>
</dbReference>
<dbReference type="InterPro" id="IPR009003">
    <property type="entry name" value="Peptidase_S1_PA"/>
</dbReference>
<name>A0A8D8QN14_9HEMI</name>
<dbReference type="FunFam" id="2.40.10.10:FF:000235">
    <property type="entry name" value="Atrial natriuretic peptide-converting enzyme"/>
    <property type="match status" value="1"/>
</dbReference>
<comment type="caution">
    <text evidence="7">Lacks conserved residue(s) required for the propagation of feature annotation.</text>
</comment>
<feature type="domain" description="SEA" evidence="10">
    <location>
        <begin position="104"/>
        <end position="216"/>
    </location>
</feature>
<dbReference type="InterPro" id="IPR043504">
    <property type="entry name" value="Peptidase_S1_PA_chymotrypsin"/>
</dbReference>
<feature type="transmembrane region" description="Helical" evidence="9">
    <location>
        <begin position="74"/>
        <end position="93"/>
    </location>
</feature>
<feature type="compositionally biased region" description="Polar residues" evidence="8">
    <location>
        <begin position="25"/>
        <end position="48"/>
    </location>
</feature>
<dbReference type="Gene3D" id="4.10.400.10">
    <property type="entry name" value="Low-density Lipoprotein Receptor"/>
    <property type="match status" value="1"/>
</dbReference>
<dbReference type="EMBL" id="HBUF01085813">
    <property type="protein sequence ID" value="CAG6634304.1"/>
    <property type="molecule type" value="Transcribed_RNA"/>
</dbReference>
<evidence type="ECO:0000256" key="2">
    <source>
        <dbReference type="ARBA" id="ARBA00022692"/>
    </source>
</evidence>
<protein>
    <submittedName>
        <fullName evidence="13">Atrial natriuretic peptide-converting enzyme</fullName>
    </submittedName>
</protein>
<dbReference type="InterPro" id="IPR002172">
    <property type="entry name" value="LDrepeatLR_classA_rpt"/>
</dbReference>
<dbReference type="SMART" id="SM00192">
    <property type="entry name" value="LDLa"/>
    <property type="match status" value="2"/>
</dbReference>
<dbReference type="PROSITE" id="PS50038">
    <property type="entry name" value="FZ"/>
    <property type="match status" value="1"/>
</dbReference>
<dbReference type="EMBL" id="HBUF01085811">
    <property type="protein sequence ID" value="CAG6634290.1"/>
    <property type="molecule type" value="Transcribed_RNA"/>
</dbReference>
<dbReference type="CDD" id="cd07066">
    <property type="entry name" value="CRD_FZ"/>
    <property type="match status" value="1"/>
</dbReference>
<keyword evidence="6 7" id="KW-1015">Disulfide bond</keyword>
<organism evidence="13">
    <name type="scientific">Cacopsylla melanoneura</name>
    <dbReference type="NCBI Taxonomy" id="428564"/>
    <lineage>
        <taxon>Eukaryota</taxon>
        <taxon>Metazoa</taxon>
        <taxon>Ecdysozoa</taxon>
        <taxon>Arthropoda</taxon>
        <taxon>Hexapoda</taxon>
        <taxon>Insecta</taxon>
        <taxon>Pterygota</taxon>
        <taxon>Neoptera</taxon>
        <taxon>Paraneoptera</taxon>
        <taxon>Hemiptera</taxon>
        <taxon>Sternorrhyncha</taxon>
        <taxon>Psylloidea</taxon>
        <taxon>Psyllidae</taxon>
        <taxon>Psyllinae</taxon>
        <taxon>Cacopsylla</taxon>
    </lineage>
</organism>
<dbReference type="SUPFAM" id="SSF50494">
    <property type="entry name" value="Trypsin-like serine proteases"/>
    <property type="match status" value="1"/>
</dbReference>
<dbReference type="SMART" id="SM00063">
    <property type="entry name" value="FRI"/>
    <property type="match status" value="1"/>
</dbReference>
<feature type="domain" description="FZ" evidence="11">
    <location>
        <begin position="236"/>
        <end position="357"/>
    </location>
</feature>
<evidence type="ECO:0000256" key="9">
    <source>
        <dbReference type="SAM" id="Phobius"/>
    </source>
</evidence>
<dbReference type="SUPFAM" id="SSF63501">
    <property type="entry name" value="Frizzled cysteine-rich domain"/>
    <property type="match status" value="1"/>
</dbReference>
<feature type="region of interest" description="Disordered" evidence="8">
    <location>
        <begin position="1"/>
        <end position="48"/>
    </location>
</feature>
<accession>A0A8D8QN14</accession>
<dbReference type="EMBL" id="HBUF01085812">
    <property type="protein sequence ID" value="CAG6634298.1"/>
    <property type="molecule type" value="Transcribed_RNA"/>
</dbReference>
<comment type="subcellular location">
    <subcellularLocation>
        <location evidence="1">Cell membrane</location>
        <topology evidence="1">Single-pass type II membrane protein</topology>
    </subcellularLocation>
</comment>
<dbReference type="SUPFAM" id="SSF82671">
    <property type="entry name" value="SEA domain"/>
    <property type="match status" value="1"/>
</dbReference>
<dbReference type="PROSITE" id="PS50024">
    <property type="entry name" value="SEA"/>
    <property type="match status" value="1"/>
</dbReference>
<evidence type="ECO:0000256" key="4">
    <source>
        <dbReference type="ARBA" id="ARBA00022989"/>
    </source>
</evidence>
<dbReference type="EMBL" id="HBUF01085816">
    <property type="protein sequence ID" value="CAG6634329.1"/>
    <property type="molecule type" value="Transcribed_RNA"/>
</dbReference>
<evidence type="ECO:0000256" key="5">
    <source>
        <dbReference type="ARBA" id="ARBA00023136"/>
    </source>
</evidence>
<dbReference type="CDD" id="cd00190">
    <property type="entry name" value="Tryp_SPc"/>
    <property type="match status" value="1"/>
</dbReference>